<dbReference type="GO" id="GO:0005886">
    <property type="term" value="C:plasma membrane"/>
    <property type="evidence" value="ECO:0007669"/>
    <property type="project" value="TreeGrafter"/>
</dbReference>
<evidence type="ECO:0000256" key="4">
    <source>
        <dbReference type="ARBA" id="ARBA00023136"/>
    </source>
</evidence>
<dbReference type="Pfam" id="PF00939">
    <property type="entry name" value="Na_sulph_symp"/>
    <property type="match status" value="1"/>
</dbReference>
<dbReference type="GO" id="GO:0008514">
    <property type="term" value="F:organic anion transmembrane transporter activity"/>
    <property type="evidence" value="ECO:0007669"/>
    <property type="project" value="UniProtKB-ARBA"/>
</dbReference>
<keyword evidence="3 5" id="KW-1133">Transmembrane helix</keyword>
<evidence type="ECO:0000313" key="6">
    <source>
        <dbReference type="EMBL" id="MYM90302.1"/>
    </source>
</evidence>
<feature type="transmembrane region" description="Helical" evidence="5">
    <location>
        <begin position="115"/>
        <end position="134"/>
    </location>
</feature>
<dbReference type="NCBIfam" id="TIGR00785">
    <property type="entry name" value="dass"/>
    <property type="match status" value="1"/>
</dbReference>
<evidence type="ECO:0000256" key="2">
    <source>
        <dbReference type="ARBA" id="ARBA00022692"/>
    </source>
</evidence>
<dbReference type="PANTHER" id="PTHR10283">
    <property type="entry name" value="SOLUTE CARRIER FAMILY 13 MEMBER"/>
    <property type="match status" value="1"/>
</dbReference>
<feature type="transmembrane region" description="Helical" evidence="5">
    <location>
        <begin position="472"/>
        <end position="493"/>
    </location>
</feature>
<feature type="transmembrane region" description="Helical" evidence="5">
    <location>
        <begin position="35"/>
        <end position="55"/>
    </location>
</feature>
<protein>
    <submittedName>
        <fullName evidence="6">DASS family sodium-coupled anion symporter</fullName>
    </submittedName>
</protein>
<dbReference type="EMBL" id="WWCW01000113">
    <property type="protein sequence ID" value="MYM90302.1"/>
    <property type="molecule type" value="Genomic_DNA"/>
</dbReference>
<dbReference type="PANTHER" id="PTHR10283:SF82">
    <property type="entry name" value="SOLUTE CARRIER FAMILY 13 MEMBER 2"/>
    <property type="match status" value="1"/>
</dbReference>
<feature type="transmembrane region" description="Helical" evidence="5">
    <location>
        <begin position="297"/>
        <end position="316"/>
    </location>
</feature>
<proteinExistence type="predicted"/>
<feature type="transmembrane region" description="Helical" evidence="5">
    <location>
        <begin position="322"/>
        <end position="341"/>
    </location>
</feature>
<accession>A0A845GA28</accession>
<keyword evidence="2 5" id="KW-0812">Transmembrane</keyword>
<keyword evidence="4 5" id="KW-0472">Membrane</keyword>
<comment type="caution">
    <text evidence="6">The sequence shown here is derived from an EMBL/GenBank/DDBJ whole genome shotgun (WGS) entry which is preliminary data.</text>
</comment>
<feature type="transmembrane region" description="Helical" evidence="5">
    <location>
        <begin position="413"/>
        <end position="437"/>
    </location>
</feature>
<feature type="transmembrane region" description="Helical" evidence="5">
    <location>
        <begin position="203"/>
        <end position="224"/>
    </location>
</feature>
<evidence type="ECO:0000256" key="3">
    <source>
        <dbReference type="ARBA" id="ARBA00022989"/>
    </source>
</evidence>
<reference evidence="6 7" key="1">
    <citation type="submission" date="2020-01" db="EMBL/GenBank/DDBJ databases">
        <title>Novel species isolated from a subtropical stream in China.</title>
        <authorList>
            <person name="Lu H."/>
        </authorList>
    </citation>
    <scope>NUCLEOTIDE SEQUENCE [LARGE SCALE GENOMIC DNA]</scope>
    <source>
        <strain evidence="6 7">FT82W</strain>
    </source>
</reference>
<feature type="transmembrane region" description="Helical" evidence="5">
    <location>
        <begin position="353"/>
        <end position="376"/>
    </location>
</feature>
<organism evidence="6 7">
    <name type="scientific">Duganella vulcania</name>
    <dbReference type="NCBI Taxonomy" id="2692166"/>
    <lineage>
        <taxon>Bacteria</taxon>
        <taxon>Pseudomonadati</taxon>
        <taxon>Pseudomonadota</taxon>
        <taxon>Betaproteobacteria</taxon>
        <taxon>Burkholderiales</taxon>
        <taxon>Oxalobacteraceae</taxon>
        <taxon>Telluria group</taxon>
        <taxon>Duganella</taxon>
    </lineage>
</organism>
<feature type="transmembrane region" description="Helical" evidence="5">
    <location>
        <begin position="146"/>
        <end position="168"/>
    </location>
</feature>
<dbReference type="RefSeq" id="WP_161099105.1">
    <property type="nucleotide sequence ID" value="NZ_WWCW01000113.1"/>
</dbReference>
<dbReference type="Proteomes" id="UP000470302">
    <property type="component" value="Unassembled WGS sequence"/>
</dbReference>
<evidence type="ECO:0000256" key="1">
    <source>
        <dbReference type="ARBA" id="ARBA00004141"/>
    </source>
</evidence>
<gene>
    <name evidence="6" type="ORF">GTP91_24410</name>
</gene>
<feature type="transmembrane region" description="Helical" evidence="5">
    <location>
        <begin position="443"/>
        <end position="460"/>
    </location>
</feature>
<evidence type="ECO:0000313" key="7">
    <source>
        <dbReference type="Proteomes" id="UP000470302"/>
    </source>
</evidence>
<name>A0A845GA28_9BURK</name>
<evidence type="ECO:0000256" key="5">
    <source>
        <dbReference type="SAM" id="Phobius"/>
    </source>
</evidence>
<dbReference type="InterPro" id="IPR001898">
    <property type="entry name" value="SLC13A/DASS"/>
</dbReference>
<sequence>MSGELTQTRTPWAPAFPWRALLRPHTTAGRAPARALTGFILAWLALAAIHLLMPVPAGLTVAGKATLAIMAWAAIIWIFEALPVAVSGLLIPALLVLTKAVTPMAKAANGFTNPVVFLCLVAFLFSAIMQCAGLDRRIALGLLDKIRVKTVNGVIWTMFGVNLVLSFVVPAANARAATLLPVINGLTKLFGDTEQERNAAKAIVIQSLVYGSMISGMCILTAHLPNLVLTGLFSSELHIRISYLDWFKLQWPYLGMFVLTQWWVQYYFRTRRTAIPGGLETIREEQRKLPPAGKQDWSILLVFGLVALLWATEQWHKIPTENIALLGLALVFTPGLIQIKWKDIQDRTIWGTVFLLAGALSISSAISSTGLAQWLADQIHAIAQGHPWWGILLIVMVGTHVIRLGMLSNVAAVTMLAPILLALAPKLGLHPIAFTMLVADTDSFAYLLPTQITAAVIAYSSGTFSTSDYAKVGIVSVLIAIAYGILVMAPWYAFLGIPLWDATAPWPF</sequence>
<feature type="transmembrane region" description="Helical" evidence="5">
    <location>
        <begin position="388"/>
        <end position="406"/>
    </location>
</feature>
<dbReference type="AlphaFoldDB" id="A0A845GA28"/>
<comment type="subcellular location">
    <subcellularLocation>
        <location evidence="1">Membrane</location>
        <topology evidence="1">Multi-pass membrane protein</topology>
    </subcellularLocation>
</comment>
<dbReference type="GO" id="GO:1905039">
    <property type="term" value="P:carboxylic acid transmembrane transport"/>
    <property type="evidence" value="ECO:0007669"/>
    <property type="project" value="UniProtKB-ARBA"/>
</dbReference>
<feature type="transmembrane region" description="Helical" evidence="5">
    <location>
        <begin position="251"/>
        <end position="268"/>
    </location>
</feature>
<feature type="transmembrane region" description="Helical" evidence="5">
    <location>
        <begin position="67"/>
        <end position="95"/>
    </location>
</feature>